<feature type="compositionally biased region" description="Polar residues" evidence="1">
    <location>
        <begin position="74"/>
        <end position="92"/>
    </location>
</feature>
<feature type="region of interest" description="Disordered" evidence="1">
    <location>
        <begin position="68"/>
        <end position="92"/>
    </location>
</feature>
<evidence type="ECO:0000313" key="3">
    <source>
        <dbReference type="Proteomes" id="UP000326757"/>
    </source>
</evidence>
<gene>
    <name evidence="2" type="ORF">EYC80_001815</name>
</gene>
<keyword evidence="3" id="KW-1185">Reference proteome</keyword>
<name>A0A5N6K647_MONLA</name>
<organism evidence="2 3">
    <name type="scientific">Monilinia laxa</name>
    <name type="common">Brown rot fungus</name>
    <name type="synonym">Sclerotinia laxa</name>
    <dbReference type="NCBI Taxonomy" id="61186"/>
    <lineage>
        <taxon>Eukaryota</taxon>
        <taxon>Fungi</taxon>
        <taxon>Dikarya</taxon>
        <taxon>Ascomycota</taxon>
        <taxon>Pezizomycotina</taxon>
        <taxon>Leotiomycetes</taxon>
        <taxon>Helotiales</taxon>
        <taxon>Sclerotiniaceae</taxon>
        <taxon>Monilinia</taxon>
    </lineage>
</organism>
<evidence type="ECO:0000256" key="1">
    <source>
        <dbReference type="SAM" id="MobiDB-lite"/>
    </source>
</evidence>
<sequence>MPALANSSPHIDIIIFIVLSTKFQSRRFKAPTPHCQAKKSEMPHSRLKLIKFPSFCSQYHSSRQIICDDHDETPTPSLNNHDATWRSNSHLS</sequence>
<reference evidence="2 3" key="1">
    <citation type="submission" date="2019-06" db="EMBL/GenBank/DDBJ databases">
        <title>Genome Sequence of the Brown Rot Fungal Pathogen Monilinia laxa.</title>
        <authorList>
            <person name="De Miccolis Angelini R.M."/>
            <person name="Landi L."/>
            <person name="Abate D."/>
            <person name="Pollastro S."/>
            <person name="Romanazzi G."/>
            <person name="Faretra F."/>
        </authorList>
    </citation>
    <scope>NUCLEOTIDE SEQUENCE [LARGE SCALE GENOMIC DNA]</scope>
    <source>
        <strain evidence="2 3">Mlax316</strain>
    </source>
</reference>
<protein>
    <submittedName>
        <fullName evidence="2">Uncharacterized protein</fullName>
    </submittedName>
</protein>
<evidence type="ECO:0000313" key="2">
    <source>
        <dbReference type="EMBL" id="KAB8298043.1"/>
    </source>
</evidence>
<dbReference type="AlphaFoldDB" id="A0A5N6K647"/>
<comment type="caution">
    <text evidence="2">The sequence shown here is derived from an EMBL/GenBank/DDBJ whole genome shotgun (WGS) entry which is preliminary data.</text>
</comment>
<dbReference type="EMBL" id="VIGI01000007">
    <property type="protein sequence ID" value="KAB8298043.1"/>
    <property type="molecule type" value="Genomic_DNA"/>
</dbReference>
<accession>A0A5N6K647</accession>
<dbReference type="Proteomes" id="UP000326757">
    <property type="component" value="Unassembled WGS sequence"/>
</dbReference>
<proteinExistence type="predicted"/>